<name>A0ACC0ADY3_CATRO</name>
<organism evidence="1 2">
    <name type="scientific">Catharanthus roseus</name>
    <name type="common">Madagascar periwinkle</name>
    <name type="synonym">Vinca rosea</name>
    <dbReference type="NCBI Taxonomy" id="4058"/>
    <lineage>
        <taxon>Eukaryota</taxon>
        <taxon>Viridiplantae</taxon>
        <taxon>Streptophyta</taxon>
        <taxon>Embryophyta</taxon>
        <taxon>Tracheophyta</taxon>
        <taxon>Spermatophyta</taxon>
        <taxon>Magnoliopsida</taxon>
        <taxon>eudicotyledons</taxon>
        <taxon>Gunneridae</taxon>
        <taxon>Pentapetalae</taxon>
        <taxon>asterids</taxon>
        <taxon>lamiids</taxon>
        <taxon>Gentianales</taxon>
        <taxon>Apocynaceae</taxon>
        <taxon>Rauvolfioideae</taxon>
        <taxon>Vinceae</taxon>
        <taxon>Catharanthinae</taxon>
        <taxon>Catharanthus</taxon>
    </lineage>
</organism>
<dbReference type="EMBL" id="CM044706">
    <property type="protein sequence ID" value="KAI5658394.1"/>
    <property type="molecule type" value="Genomic_DNA"/>
</dbReference>
<comment type="caution">
    <text evidence="1">The sequence shown here is derived from an EMBL/GenBank/DDBJ whole genome shotgun (WGS) entry which is preliminary data.</text>
</comment>
<keyword evidence="2" id="KW-1185">Reference proteome</keyword>
<accession>A0ACC0ADY3</accession>
<gene>
    <name evidence="1" type="ORF">M9H77_27187</name>
</gene>
<evidence type="ECO:0000313" key="1">
    <source>
        <dbReference type="EMBL" id="KAI5658394.1"/>
    </source>
</evidence>
<proteinExistence type="predicted"/>
<reference evidence="2" key="1">
    <citation type="journal article" date="2023" name="Nat. Plants">
        <title>Single-cell RNA sequencing provides a high-resolution roadmap for understanding the multicellular compartmentation of specialized metabolism.</title>
        <authorList>
            <person name="Sun S."/>
            <person name="Shen X."/>
            <person name="Li Y."/>
            <person name="Li Y."/>
            <person name="Wang S."/>
            <person name="Li R."/>
            <person name="Zhang H."/>
            <person name="Shen G."/>
            <person name="Guo B."/>
            <person name="Wei J."/>
            <person name="Xu J."/>
            <person name="St-Pierre B."/>
            <person name="Chen S."/>
            <person name="Sun C."/>
        </authorList>
    </citation>
    <scope>NUCLEOTIDE SEQUENCE [LARGE SCALE GENOMIC DNA]</scope>
</reference>
<evidence type="ECO:0000313" key="2">
    <source>
        <dbReference type="Proteomes" id="UP001060085"/>
    </source>
</evidence>
<sequence length="124" mass="14285">MLSRLAEDIDSPIVEEDVAIHDADEDTVRDRPLRRLAKNRPPDTKIIKGLRSARMSRREAVKDLGNCVVNVTVINCINMLLTYAKRRKHNGKARIWYLSTWFQVEVVGKGSLPDKLYSYFLVEN</sequence>
<dbReference type="Proteomes" id="UP001060085">
    <property type="component" value="Linkage Group LG06"/>
</dbReference>
<protein>
    <submittedName>
        <fullName evidence="1">Uncharacterized protein</fullName>
    </submittedName>
</protein>